<proteinExistence type="predicted"/>
<evidence type="ECO:0000313" key="2">
    <source>
        <dbReference type="Proteomes" id="UP000797356"/>
    </source>
</evidence>
<dbReference type="Proteomes" id="UP000797356">
    <property type="component" value="Chromosome 12"/>
</dbReference>
<keyword evidence="2" id="KW-1185">Reference proteome</keyword>
<accession>A0A8K0IS96</accession>
<dbReference type="AlphaFoldDB" id="A0A8K0IS96"/>
<name>A0A8K0IS96_COCNU</name>
<reference evidence="1" key="2">
    <citation type="submission" date="2019-07" db="EMBL/GenBank/DDBJ databases">
        <authorList>
            <person name="Yang Y."/>
            <person name="Bocs S."/>
            <person name="Baudouin L."/>
        </authorList>
    </citation>
    <scope>NUCLEOTIDE SEQUENCE</scope>
    <source>
        <tissue evidence="1">Spear leaf of Hainan Tall coconut</tissue>
    </source>
</reference>
<evidence type="ECO:0000313" key="1">
    <source>
        <dbReference type="EMBL" id="KAG1365849.1"/>
    </source>
</evidence>
<sequence length="141" mass="16218">MAARRDKGDSGSFRTLGCWLVKNQISPTISTELQINPDEVGWLATSSMVMESNLTNHQEIVMVNDRLKMAWRRQRNERPVWITMESTLVVIEELMRRFPKVIQLLMKEVWADTKAWMAIAVVAKSLGRRVGVEAAIREFQS</sequence>
<comment type="caution">
    <text evidence="1">The sequence shown here is derived from an EMBL/GenBank/DDBJ whole genome shotgun (WGS) entry which is preliminary data.</text>
</comment>
<gene>
    <name evidence="1" type="ORF">COCNU_12G008490</name>
</gene>
<dbReference type="EMBL" id="CM017883">
    <property type="protein sequence ID" value="KAG1365849.1"/>
    <property type="molecule type" value="Genomic_DNA"/>
</dbReference>
<reference evidence="1" key="1">
    <citation type="journal article" date="2017" name="Gigascience">
        <title>The genome draft of coconut (Cocos nucifera).</title>
        <authorList>
            <person name="Xiao Y."/>
            <person name="Xu P."/>
            <person name="Fan H."/>
            <person name="Baudouin L."/>
            <person name="Xia W."/>
            <person name="Bocs S."/>
            <person name="Xu J."/>
            <person name="Li Q."/>
            <person name="Guo A."/>
            <person name="Zhou L."/>
            <person name="Li J."/>
            <person name="Wu Y."/>
            <person name="Ma Z."/>
            <person name="Armero A."/>
            <person name="Issali A.E."/>
            <person name="Liu N."/>
            <person name="Peng M."/>
            <person name="Yang Y."/>
        </authorList>
    </citation>
    <scope>NUCLEOTIDE SEQUENCE</scope>
    <source>
        <tissue evidence="1">Spear leaf of Hainan Tall coconut</tissue>
    </source>
</reference>
<organism evidence="1 2">
    <name type="scientific">Cocos nucifera</name>
    <name type="common">Coconut palm</name>
    <dbReference type="NCBI Taxonomy" id="13894"/>
    <lineage>
        <taxon>Eukaryota</taxon>
        <taxon>Viridiplantae</taxon>
        <taxon>Streptophyta</taxon>
        <taxon>Embryophyta</taxon>
        <taxon>Tracheophyta</taxon>
        <taxon>Spermatophyta</taxon>
        <taxon>Magnoliopsida</taxon>
        <taxon>Liliopsida</taxon>
        <taxon>Arecaceae</taxon>
        <taxon>Arecoideae</taxon>
        <taxon>Cocoseae</taxon>
        <taxon>Attaleinae</taxon>
        <taxon>Cocos</taxon>
    </lineage>
</organism>
<protein>
    <submittedName>
        <fullName evidence="1">Uncharacterized protein</fullName>
    </submittedName>
</protein>